<accession>A0A6N8J0V0</accession>
<dbReference type="AlphaFoldDB" id="A0A6N8J0V0"/>
<proteinExistence type="predicted"/>
<evidence type="ECO:0000313" key="3">
    <source>
        <dbReference type="EMBL" id="MVQ32921.1"/>
    </source>
</evidence>
<keyword evidence="4" id="KW-1185">Reference proteome</keyword>
<dbReference type="PROSITE" id="PS51257">
    <property type="entry name" value="PROKAR_LIPOPROTEIN"/>
    <property type="match status" value="1"/>
</dbReference>
<protein>
    <submittedName>
        <fullName evidence="3">GDSL family lipase</fullName>
    </submittedName>
</protein>
<gene>
    <name evidence="3" type="ORF">GON04_25940</name>
</gene>
<evidence type="ECO:0000256" key="2">
    <source>
        <dbReference type="SAM" id="SignalP"/>
    </source>
</evidence>
<feature type="chain" id="PRO_5027100971" evidence="2">
    <location>
        <begin position="23"/>
        <end position="323"/>
    </location>
</feature>
<dbReference type="InterPro" id="IPR001087">
    <property type="entry name" value="GDSL"/>
</dbReference>
<organism evidence="3 4">
    <name type="scientific">Ramlibacter pinisoli</name>
    <dbReference type="NCBI Taxonomy" id="2682844"/>
    <lineage>
        <taxon>Bacteria</taxon>
        <taxon>Pseudomonadati</taxon>
        <taxon>Pseudomonadota</taxon>
        <taxon>Betaproteobacteria</taxon>
        <taxon>Burkholderiales</taxon>
        <taxon>Comamonadaceae</taxon>
        <taxon>Ramlibacter</taxon>
    </lineage>
</organism>
<dbReference type="Proteomes" id="UP000469385">
    <property type="component" value="Unassembled WGS sequence"/>
</dbReference>
<dbReference type="Pfam" id="PF00657">
    <property type="entry name" value="Lipase_GDSL"/>
    <property type="match status" value="1"/>
</dbReference>
<dbReference type="Gene3D" id="3.40.50.1110">
    <property type="entry name" value="SGNH hydrolase"/>
    <property type="match status" value="1"/>
</dbReference>
<dbReference type="PANTHER" id="PTHR45648:SF5">
    <property type="entry name" value="OS04G0577300 PROTEIN"/>
    <property type="match status" value="1"/>
</dbReference>
<dbReference type="GO" id="GO:0016788">
    <property type="term" value="F:hydrolase activity, acting on ester bonds"/>
    <property type="evidence" value="ECO:0007669"/>
    <property type="project" value="InterPro"/>
</dbReference>
<dbReference type="InterPro" id="IPR051058">
    <property type="entry name" value="GDSL_Est/Lipase"/>
</dbReference>
<dbReference type="PANTHER" id="PTHR45648">
    <property type="entry name" value="GDSL LIPASE/ACYLHYDROLASE FAMILY PROTEIN (AFU_ORTHOLOGUE AFUA_4G14700)"/>
    <property type="match status" value="1"/>
</dbReference>
<dbReference type="RefSeq" id="WP_157401022.1">
    <property type="nucleotide sequence ID" value="NZ_WSEL01000011.1"/>
</dbReference>
<keyword evidence="2" id="KW-0732">Signal</keyword>
<reference evidence="3 4" key="1">
    <citation type="submission" date="2019-12" db="EMBL/GenBank/DDBJ databases">
        <authorList>
            <person name="Huq M.A."/>
        </authorList>
    </citation>
    <scope>NUCLEOTIDE SEQUENCE [LARGE SCALE GENOMIC DNA]</scope>
    <source>
        <strain evidence="3 4">MAH-25</strain>
    </source>
</reference>
<name>A0A6N8J0V0_9BURK</name>
<evidence type="ECO:0000256" key="1">
    <source>
        <dbReference type="ARBA" id="ARBA00022801"/>
    </source>
</evidence>
<keyword evidence="1" id="KW-0378">Hydrolase</keyword>
<dbReference type="EMBL" id="WSEL01000011">
    <property type="protein sequence ID" value="MVQ32921.1"/>
    <property type="molecule type" value="Genomic_DNA"/>
</dbReference>
<comment type="caution">
    <text evidence="3">The sequence shown here is derived from an EMBL/GenBank/DDBJ whole genome shotgun (WGS) entry which is preliminary data.</text>
</comment>
<sequence length="323" mass="33742">MQVSWLRRALLAAACVSAIVVAACGGGTVVSQFNPNRVVAFGDAFSDVGQRGTRYTVNNATAAAWNERIALRYGLTLRPSAAGGFGFGIGSARVRVVPDAGGDASTPTITQQVDTFLATQPAFSAKDLVLVNAGIGDIVAEVAAINAGTQNDDQALAAVEQAAADLAAQVKRIANSGAEHVGVVGVFDLGRTPWATQTGQATRLSNLSQQFNIRLKTDLFGFNIASRVLYIDAEFYYNLVTQNLNNSTYGGINNVTDLACNSIDPGPGIGTGAGQVNSALCTDATITPGINIALTLFADRIYVTPAAASLFGDYAFDRLRARW</sequence>
<feature type="signal peptide" evidence="2">
    <location>
        <begin position="1"/>
        <end position="22"/>
    </location>
</feature>
<dbReference type="InterPro" id="IPR036514">
    <property type="entry name" value="SGNH_hydro_sf"/>
</dbReference>
<evidence type="ECO:0000313" key="4">
    <source>
        <dbReference type="Proteomes" id="UP000469385"/>
    </source>
</evidence>